<dbReference type="OrthoDB" id="32751at10239"/>
<evidence type="ECO:0000313" key="2">
    <source>
        <dbReference type="Proteomes" id="UP000015088"/>
    </source>
</evidence>
<evidence type="ECO:0000313" key="1">
    <source>
        <dbReference type="EMBL" id="AGR49027.1"/>
    </source>
</evidence>
<sequence>MKSMYEQFKEGTLQAGQRVTFTGTVEEIDDTDSLFPVLVNIDGNGKMWLREGTFKYMEPADEKLYEVSIGGHLLSYYGSDYIGGVWNSFLWIRREVDSDILVQAFPMSFLEKHFPEAVAIAQEVAKEEV</sequence>
<dbReference type="Proteomes" id="UP000015088">
    <property type="component" value="Segment"/>
</dbReference>
<dbReference type="EMBL" id="KF192053">
    <property type="protein sequence ID" value="AGR49027.1"/>
    <property type="molecule type" value="Genomic_DNA"/>
</dbReference>
<dbReference type="KEGG" id="vg:40079815"/>
<dbReference type="RefSeq" id="YP_009603927.1">
    <property type="nucleotide sequence ID" value="NC_041959.1"/>
</dbReference>
<proteinExistence type="predicted"/>
<keyword evidence="2" id="KW-1185">Reference proteome</keyword>
<reference evidence="1 2" key="1">
    <citation type="journal article" date="2013" name="PLoS ONE">
        <title>Characterization of Enterococcus faecalis Phage IME-EF1 and Its Endolysin.</title>
        <authorList>
            <person name="Zhang W."/>
            <person name="Mi Z."/>
            <person name="Yin X."/>
            <person name="Fan H."/>
            <person name="An X."/>
            <person name="Zhang Z."/>
            <person name="Chen J."/>
            <person name="Tong Y."/>
        </authorList>
    </citation>
    <scope>NUCLEOTIDE SEQUENCE [LARGE SCALE GENOMIC DNA]</scope>
</reference>
<organism evidence="1 2">
    <name type="scientific">Enterococcus phage IMEEF1</name>
    <dbReference type="NCBI Taxonomy" id="1351735"/>
    <lineage>
        <taxon>Viruses</taxon>
        <taxon>Duplodnaviria</taxon>
        <taxon>Heunggongvirae</taxon>
        <taxon>Uroviricota</taxon>
        <taxon>Caudoviricetes</taxon>
        <taxon>Saphexavirus</taxon>
        <taxon>Saphexavirus IMEEF1</taxon>
    </lineage>
</organism>
<dbReference type="GeneID" id="40079815"/>
<name>S5MX22_9CAUD</name>
<protein>
    <submittedName>
        <fullName evidence="1">Uncharacterized protein</fullName>
    </submittedName>
</protein>
<accession>S5MX22</accession>